<dbReference type="InterPro" id="IPR018631">
    <property type="entry name" value="AAA-ATPase-like_dom"/>
</dbReference>
<dbReference type="Proteomes" id="UP001143981">
    <property type="component" value="Unassembled WGS sequence"/>
</dbReference>
<dbReference type="OrthoDB" id="5553900at2759"/>
<protein>
    <recommendedName>
        <fullName evidence="1">AAA-ATPase-like domain-containing protein</fullName>
    </recommendedName>
</protein>
<gene>
    <name evidence="2" type="ORF">LPJ61_001930</name>
</gene>
<keyword evidence="3" id="KW-1185">Reference proteome</keyword>
<dbReference type="Pfam" id="PF09820">
    <property type="entry name" value="AAA-ATPase_like"/>
    <property type="match status" value="1"/>
</dbReference>
<evidence type="ECO:0000259" key="1">
    <source>
        <dbReference type="Pfam" id="PF09820"/>
    </source>
</evidence>
<reference evidence="2" key="1">
    <citation type="submission" date="2022-07" db="EMBL/GenBank/DDBJ databases">
        <title>Phylogenomic reconstructions and comparative analyses of Kickxellomycotina fungi.</title>
        <authorList>
            <person name="Reynolds N.K."/>
            <person name="Stajich J.E."/>
            <person name="Barry K."/>
            <person name="Grigoriev I.V."/>
            <person name="Crous P."/>
            <person name="Smith M.E."/>
        </authorList>
    </citation>
    <scope>NUCLEOTIDE SEQUENCE</scope>
    <source>
        <strain evidence="2">BCRC 34381</strain>
    </source>
</reference>
<dbReference type="PANTHER" id="PTHR34825">
    <property type="entry name" value="CONSERVED PROTEIN, WITH A WEAK D-GALACTARATE DEHYDRATASE/ALTRONATE HYDROLASE DOMAIN"/>
    <property type="match status" value="1"/>
</dbReference>
<accession>A0A9W7Y970</accession>
<feature type="domain" description="AAA-ATPase-like" evidence="1">
    <location>
        <begin position="22"/>
        <end position="227"/>
    </location>
</feature>
<evidence type="ECO:0000313" key="3">
    <source>
        <dbReference type="Proteomes" id="UP001143981"/>
    </source>
</evidence>
<dbReference type="AlphaFoldDB" id="A0A9W7Y970"/>
<evidence type="ECO:0000313" key="2">
    <source>
        <dbReference type="EMBL" id="KAJ1732673.1"/>
    </source>
</evidence>
<comment type="caution">
    <text evidence="2">The sequence shown here is derived from an EMBL/GenBank/DDBJ whole genome shotgun (WGS) entry which is preliminary data.</text>
</comment>
<proteinExistence type="predicted"/>
<dbReference type="EMBL" id="JANBOI010000204">
    <property type="protein sequence ID" value="KAJ1732673.1"/>
    <property type="molecule type" value="Genomic_DNA"/>
</dbReference>
<name>A0A9W7Y970_9FUNG</name>
<dbReference type="PANTHER" id="PTHR34825:SF1">
    <property type="entry name" value="AAA-ATPASE-LIKE DOMAIN-CONTAINING PROTEIN"/>
    <property type="match status" value="1"/>
</dbReference>
<organism evidence="2 3">
    <name type="scientific">Coemansia biformis</name>
    <dbReference type="NCBI Taxonomy" id="1286918"/>
    <lineage>
        <taxon>Eukaryota</taxon>
        <taxon>Fungi</taxon>
        <taxon>Fungi incertae sedis</taxon>
        <taxon>Zoopagomycota</taxon>
        <taxon>Kickxellomycotina</taxon>
        <taxon>Kickxellomycetes</taxon>
        <taxon>Kickxellales</taxon>
        <taxon>Kickxellaceae</taxon>
        <taxon>Coemansia</taxon>
    </lineage>
</organism>
<sequence>MGATSMSKVRGQIVKPDKSGWKLISDDEAMVVDKSVAIYDVMRDECGDVIAGLYPPRMGKTTFLDLLKDFLAVVSDAPYGERRSKHFGRYTVFKLDLKDLLTGGEDVDVGAHDRRVIMENVRRYTREITRTIKSFEILEGLKETKDDHLETIYPLLPELMEVFFRLFGRKSVLLVDDYDAPLVEAHCGIADVALRNRIVDIYTSFLSECLKDNNYLEKGVLVDVFDIKCAGMGSGLNNVQYYLAHTGIADTGEADHPFQRAFGFTGQDVGCLINHCIDATWKPCPEDNSSAKTRLKVHVFAGLLHHFNLYRIGNAPCIFCPYVVMEFFQKLGSVREPKDVHFEGFSSWAESGNLQMINTITEDSINNLKHYINNINVLFHRRFKVQLSIDALVEKHTVDTFDDDVINKMIHEQCMPSPFQVEHTAGAEIASICMFDPFSLSNDLVFSKHISSRTALKLLYQAGYLAPVARNEVAIPSIEVLQDQLHGF</sequence>